<feature type="region of interest" description="Disordered" evidence="1">
    <location>
        <begin position="317"/>
        <end position="336"/>
    </location>
</feature>
<evidence type="ECO:0000256" key="1">
    <source>
        <dbReference type="SAM" id="MobiDB-lite"/>
    </source>
</evidence>
<dbReference type="VEuPathDB" id="CryptoDB:Vbra_8305"/>
<name>A0A0G4EVC4_VITBC</name>
<proteinExistence type="predicted"/>
<feature type="region of interest" description="Disordered" evidence="1">
    <location>
        <begin position="460"/>
        <end position="494"/>
    </location>
</feature>
<evidence type="ECO:0000313" key="3">
    <source>
        <dbReference type="Proteomes" id="UP000041254"/>
    </source>
</evidence>
<dbReference type="Proteomes" id="UP000041254">
    <property type="component" value="Unassembled WGS sequence"/>
</dbReference>
<feature type="region of interest" description="Disordered" evidence="1">
    <location>
        <begin position="151"/>
        <end position="218"/>
    </location>
</feature>
<dbReference type="EMBL" id="CDMY01000324">
    <property type="protein sequence ID" value="CEM02346.1"/>
    <property type="molecule type" value="Genomic_DNA"/>
</dbReference>
<dbReference type="AlphaFoldDB" id="A0A0G4EVC4"/>
<feature type="compositionally biased region" description="Basic and acidic residues" evidence="1">
    <location>
        <begin position="250"/>
        <end position="287"/>
    </location>
</feature>
<keyword evidence="3" id="KW-1185">Reference proteome</keyword>
<feature type="compositionally biased region" description="Acidic residues" evidence="1">
    <location>
        <begin position="104"/>
        <end position="125"/>
    </location>
</feature>
<evidence type="ECO:0000313" key="2">
    <source>
        <dbReference type="EMBL" id="CEM02346.1"/>
    </source>
</evidence>
<sequence>MDTPSFSGGPFSPPYGASYFPLKHKCLLSYARQQPPGVQFFRERLASRRSPTQTRGERCDDVSSRTLQMEVPDERRGMEPPRVQVGDGESRYGLQSPTGRLLDDVLEAENDDEDKMGDADGEEDSCVASSLPSVYYMDSASVVCARLAAERRRRRRARRSTDTVDQESSVTSAAPLTHAQRQQVAPPTPPRPWKAAHDWGPVPGRGVPGPRPRSPRERLREHMQLKRLQLMHMMGDGRGGDENVATEGRGGGRSEGHEGSRLMVQTRERHERAARPEAAKAENEKPIRQPSRQASRPLTSEEKHANIQPLPTACSAHAHTTHEKEKPQPPDPSLSPIVRRRQIHMTQAALALQRPSALPSSHRGYAPSVQQPRTEEEGGISSAASIGVGGAGAGVSPISSREREGEREMEWRAYLANRLSERHDFVARNIAPFNRQRRAFAPRARSIQWVPDYLWANPQVRPTRREDRGRVRGRRRTRADEEHDDLWLEGLPAT</sequence>
<feature type="region of interest" description="Disordered" evidence="1">
    <location>
        <begin position="43"/>
        <end position="126"/>
    </location>
</feature>
<feature type="region of interest" description="Disordered" evidence="1">
    <location>
        <begin position="235"/>
        <end position="308"/>
    </location>
</feature>
<protein>
    <submittedName>
        <fullName evidence="2">Uncharacterized protein</fullName>
    </submittedName>
</protein>
<organism evidence="2 3">
    <name type="scientific">Vitrella brassicaformis (strain CCMP3155)</name>
    <dbReference type="NCBI Taxonomy" id="1169540"/>
    <lineage>
        <taxon>Eukaryota</taxon>
        <taxon>Sar</taxon>
        <taxon>Alveolata</taxon>
        <taxon>Colpodellida</taxon>
        <taxon>Vitrellaceae</taxon>
        <taxon>Vitrella</taxon>
    </lineage>
</organism>
<reference evidence="2 3" key="1">
    <citation type="submission" date="2014-11" db="EMBL/GenBank/DDBJ databases">
        <authorList>
            <person name="Zhu J."/>
            <person name="Qi W."/>
            <person name="Song R."/>
        </authorList>
    </citation>
    <scope>NUCLEOTIDE SEQUENCE [LARGE SCALE GENOMIC DNA]</scope>
</reference>
<dbReference type="InParanoid" id="A0A0G4EVC4"/>
<feature type="region of interest" description="Disordered" evidence="1">
    <location>
        <begin position="352"/>
        <end position="407"/>
    </location>
</feature>
<feature type="compositionally biased region" description="Polar residues" evidence="1">
    <location>
        <begin position="166"/>
        <end position="185"/>
    </location>
</feature>
<gene>
    <name evidence="2" type="ORF">Vbra_8305</name>
</gene>
<accession>A0A0G4EVC4</accession>